<dbReference type="InterPro" id="IPR027417">
    <property type="entry name" value="P-loop_NTPase"/>
</dbReference>
<reference evidence="1" key="1">
    <citation type="submission" date="2021-02" db="EMBL/GenBank/DDBJ databases">
        <authorList>
            <person name="Dougan E. K."/>
            <person name="Rhodes N."/>
            <person name="Thang M."/>
            <person name="Chan C."/>
        </authorList>
    </citation>
    <scope>NUCLEOTIDE SEQUENCE</scope>
</reference>
<proteinExistence type="predicted"/>
<dbReference type="PANTHER" id="PTHR11669">
    <property type="entry name" value="REPLICATION FACTOR C / DNA POLYMERASE III GAMMA-TAU SUBUNIT"/>
    <property type="match status" value="1"/>
</dbReference>
<sequence>MARTRTKEIERPEDLAPPPVRLGGVIGHERALGVLRAAVASDRVHHAWIFAGPKGVGKYTTAVAFCAMLLDETTAPDLTGNLAPDPESPTQKLIDHHAHPDLHVINKELSAHSEDSQTRKSKQITIPKKVVDEFLLEPISLAPTRASGGRVTKAFIIDEAELMDRSATNAPVQNSILKTLEEPPDGALIILVTSSEERLLPTIRSRCQRVAFTTLSDPEMDEWFARHATEADAHELAWVKAFADGSPGRAELALSTNLYQWAMELEPLLDELDAGRFEPKLPGVMTNLIKEWAEGWVKAHPSASKEAANHAAAGHLFTILSQRSRRALRDLASHRGDDPDAFERELTRIDTIRAAEGHVRANVNMQIVMEHLAAELA</sequence>
<protein>
    <submittedName>
        <fullName evidence="1">DnaX protein</fullName>
    </submittedName>
</protein>
<accession>A0A812QUZ8</accession>
<name>A0A812QUZ8_9DINO</name>
<dbReference type="PANTHER" id="PTHR11669:SF8">
    <property type="entry name" value="DNA POLYMERASE III SUBUNIT DELTA"/>
    <property type="match status" value="1"/>
</dbReference>
<evidence type="ECO:0000313" key="2">
    <source>
        <dbReference type="Proteomes" id="UP000601435"/>
    </source>
</evidence>
<dbReference type="Gene3D" id="3.40.50.300">
    <property type="entry name" value="P-loop containing nucleotide triphosphate hydrolases"/>
    <property type="match status" value="1"/>
</dbReference>
<keyword evidence="2" id="KW-1185">Reference proteome</keyword>
<dbReference type="EMBL" id="CAJNJA010017631">
    <property type="protein sequence ID" value="CAE7404786.1"/>
    <property type="molecule type" value="Genomic_DNA"/>
</dbReference>
<organism evidence="1 2">
    <name type="scientific">Symbiodinium necroappetens</name>
    <dbReference type="NCBI Taxonomy" id="1628268"/>
    <lineage>
        <taxon>Eukaryota</taxon>
        <taxon>Sar</taxon>
        <taxon>Alveolata</taxon>
        <taxon>Dinophyceae</taxon>
        <taxon>Suessiales</taxon>
        <taxon>Symbiodiniaceae</taxon>
        <taxon>Symbiodinium</taxon>
    </lineage>
</organism>
<dbReference type="InterPro" id="IPR050238">
    <property type="entry name" value="DNA_Rep/Repair_Clamp_Loader"/>
</dbReference>
<dbReference type="GO" id="GO:0006261">
    <property type="term" value="P:DNA-templated DNA replication"/>
    <property type="evidence" value="ECO:0007669"/>
    <property type="project" value="TreeGrafter"/>
</dbReference>
<dbReference type="OrthoDB" id="8123313at2759"/>
<evidence type="ECO:0000313" key="1">
    <source>
        <dbReference type="EMBL" id="CAE7404786.1"/>
    </source>
</evidence>
<comment type="caution">
    <text evidence="1">The sequence shown here is derived from an EMBL/GenBank/DDBJ whole genome shotgun (WGS) entry which is preliminary data.</text>
</comment>
<dbReference type="Pfam" id="PF13177">
    <property type="entry name" value="DNA_pol3_delta2"/>
    <property type="match status" value="1"/>
</dbReference>
<dbReference type="AlphaFoldDB" id="A0A812QUZ8"/>
<dbReference type="SUPFAM" id="SSF52540">
    <property type="entry name" value="P-loop containing nucleoside triphosphate hydrolases"/>
    <property type="match status" value="1"/>
</dbReference>
<gene>
    <name evidence="1" type="primary">dnaX</name>
    <name evidence="1" type="ORF">SNEC2469_LOCUS11099</name>
</gene>
<dbReference type="Proteomes" id="UP000601435">
    <property type="component" value="Unassembled WGS sequence"/>
</dbReference>